<protein>
    <submittedName>
        <fullName evidence="2">BQ5605_C018g08756 protein</fullName>
    </submittedName>
</protein>
<dbReference type="EMBL" id="FQNC01000020">
    <property type="protein sequence ID" value="SGY26660.1"/>
    <property type="molecule type" value="Genomic_DNA"/>
</dbReference>
<name>A0A2X0P0K0_9BASI</name>
<sequence length="156" mass="16179">MSHSRRSPYPVSEIKLGDGETVAPPPGGAGRAGRAVGPGGLVGAGTGGPGASASALGAADAASLFRSRTLHEFPGGSIGLPQEVFQFLQRHHVPQPCQLISAYTDSPVTVSSEFLGIVCGSTFLDHAPIRPRHEFNSDAFTRSSSGALYHKSSNRR</sequence>
<feature type="compositionally biased region" description="Gly residues" evidence="1">
    <location>
        <begin position="28"/>
        <end position="43"/>
    </location>
</feature>
<dbReference type="Proteomes" id="UP000249464">
    <property type="component" value="Unassembled WGS sequence"/>
</dbReference>
<dbReference type="AlphaFoldDB" id="A0A2X0P0K0"/>
<evidence type="ECO:0000313" key="3">
    <source>
        <dbReference type="Proteomes" id="UP000249464"/>
    </source>
</evidence>
<evidence type="ECO:0000256" key="1">
    <source>
        <dbReference type="SAM" id="MobiDB-lite"/>
    </source>
</evidence>
<proteinExistence type="predicted"/>
<feature type="region of interest" description="Disordered" evidence="1">
    <location>
        <begin position="1"/>
        <end position="43"/>
    </location>
</feature>
<evidence type="ECO:0000313" key="2">
    <source>
        <dbReference type="EMBL" id="SGY26660.1"/>
    </source>
</evidence>
<accession>A0A2X0P0K0</accession>
<keyword evidence="3" id="KW-1185">Reference proteome</keyword>
<gene>
    <name evidence="2" type="primary">BQ5605_C018g08756</name>
    <name evidence="2" type="ORF">BQ5605_C018G08756</name>
</gene>
<organism evidence="2 3">
    <name type="scientific">Microbotryum silenes-dioicae</name>
    <dbReference type="NCBI Taxonomy" id="796604"/>
    <lineage>
        <taxon>Eukaryota</taxon>
        <taxon>Fungi</taxon>
        <taxon>Dikarya</taxon>
        <taxon>Basidiomycota</taxon>
        <taxon>Pucciniomycotina</taxon>
        <taxon>Microbotryomycetes</taxon>
        <taxon>Microbotryales</taxon>
        <taxon>Microbotryaceae</taxon>
        <taxon>Microbotryum</taxon>
    </lineage>
</organism>
<reference evidence="2 3" key="1">
    <citation type="submission" date="2016-11" db="EMBL/GenBank/DDBJ databases">
        <authorList>
            <person name="Jaros S."/>
            <person name="Januszkiewicz K."/>
            <person name="Wedrychowicz H."/>
        </authorList>
    </citation>
    <scope>NUCLEOTIDE SEQUENCE [LARGE SCALE GENOMIC DNA]</scope>
</reference>